<evidence type="ECO:0000313" key="1">
    <source>
        <dbReference type="EMBL" id="KAK4119054.1"/>
    </source>
</evidence>
<dbReference type="GeneID" id="87828289"/>
<protein>
    <submittedName>
        <fullName evidence="1">Uncharacterized protein</fullName>
    </submittedName>
</protein>
<dbReference type="EMBL" id="MU853254">
    <property type="protein sequence ID" value="KAK4119054.1"/>
    <property type="molecule type" value="Genomic_DNA"/>
</dbReference>
<accession>A0AAN6TQY1</accession>
<name>A0AAN6TQY1_9PEZI</name>
<keyword evidence="2" id="KW-1185">Reference proteome</keyword>
<sequence>MEPGIALLETNSKRARQAHDPRTCWRRQFQSSASPGRAPAVGQYSRGVVTIQSARSLTIEPSPVLTSVTKVTLHCWCGLERAASHDSLHDRVKDDITQPVARRPEYVNDLAGGAPNPPVRVGQWMIKSRNHGALPSGRTFASAEHTAKGRTITGKLKARTSDGTEELYFVNIAFGETGRILFHGEFESSKVRLQDPPTFFYLSEYVGMNATSVPFGFQIPTYEAYMEKYPLAEPADEFNDRNPLYSLKGAIKYSAGHPGSELRKTPTDMAEMAYNNMCSLCKKYAPVAGIAKYEPAIDPELTGPQTVPHQDTRTI</sequence>
<gene>
    <name evidence="1" type="ORF">N657DRAFT_637582</name>
</gene>
<proteinExistence type="predicted"/>
<dbReference type="Proteomes" id="UP001302602">
    <property type="component" value="Unassembled WGS sequence"/>
</dbReference>
<reference evidence="1" key="2">
    <citation type="submission" date="2023-05" db="EMBL/GenBank/DDBJ databases">
        <authorList>
            <consortium name="Lawrence Berkeley National Laboratory"/>
            <person name="Steindorff A."/>
            <person name="Hensen N."/>
            <person name="Bonometti L."/>
            <person name="Westerberg I."/>
            <person name="Brannstrom I.O."/>
            <person name="Guillou S."/>
            <person name="Cros-Aarteil S."/>
            <person name="Calhoun S."/>
            <person name="Haridas S."/>
            <person name="Kuo A."/>
            <person name="Mondo S."/>
            <person name="Pangilinan J."/>
            <person name="Riley R."/>
            <person name="Labutti K."/>
            <person name="Andreopoulos B."/>
            <person name="Lipzen A."/>
            <person name="Chen C."/>
            <person name="Yanf M."/>
            <person name="Daum C."/>
            <person name="Ng V."/>
            <person name="Clum A."/>
            <person name="Ohm R."/>
            <person name="Martin F."/>
            <person name="Silar P."/>
            <person name="Natvig D."/>
            <person name="Lalanne C."/>
            <person name="Gautier V."/>
            <person name="Ament-Velasquez S.L."/>
            <person name="Kruys A."/>
            <person name="Hutchinson M.I."/>
            <person name="Powell A.J."/>
            <person name="Barry K."/>
            <person name="Miller A.N."/>
            <person name="Grigoriev I.V."/>
            <person name="Debuchy R."/>
            <person name="Gladieux P."/>
            <person name="Thoren M.H."/>
            <person name="Johannesson H."/>
        </authorList>
    </citation>
    <scope>NUCLEOTIDE SEQUENCE</scope>
    <source>
        <strain evidence="1">CBS 731.68</strain>
    </source>
</reference>
<dbReference type="RefSeq" id="XP_062642827.1">
    <property type="nucleotide sequence ID" value="XM_062791520.1"/>
</dbReference>
<organism evidence="1 2">
    <name type="scientific">Parathielavia appendiculata</name>
    <dbReference type="NCBI Taxonomy" id="2587402"/>
    <lineage>
        <taxon>Eukaryota</taxon>
        <taxon>Fungi</taxon>
        <taxon>Dikarya</taxon>
        <taxon>Ascomycota</taxon>
        <taxon>Pezizomycotina</taxon>
        <taxon>Sordariomycetes</taxon>
        <taxon>Sordariomycetidae</taxon>
        <taxon>Sordariales</taxon>
        <taxon>Chaetomiaceae</taxon>
        <taxon>Parathielavia</taxon>
    </lineage>
</organism>
<reference evidence="1" key="1">
    <citation type="journal article" date="2023" name="Mol. Phylogenet. Evol.">
        <title>Genome-scale phylogeny and comparative genomics of the fungal order Sordariales.</title>
        <authorList>
            <person name="Hensen N."/>
            <person name="Bonometti L."/>
            <person name="Westerberg I."/>
            <person name="Brannstrom I.O."/>
            <person name="Guillou S."/>
            <person name="Cros-Aarteil S."/>
            <person name="Calhoun S."/>
            <person name="Haridas S."/>
            <person name="Kuo A."/>
            <person name="Mondo S."/>
            <person name="Pangilinan J."/>
            <person name="Riley R."/>
            <person name="LaButti K."/>
            <person name="Andreopoulos B."/>
            <person name="Lipzen A."/>
            <person name="Chen C."/>
            <person name="Yan M."/>
            <person name="Daum C."/>
            <person name="Ng V."/>
            <person name="Clum A."/>
            <person name="Steindorff A."/>
            <person name="Ohm R.A."/>
            <person name="Martin F."/>
            <person name="Silar P."/>
            <person name="Natvig D.O."/>
            <person name="Lalanne C."/>
            <person name="Gautier V."/>
            <person name="Ament-Velasquez S.L."/>
            <person name="Kruys A."/>
            <person name="Hutchinson M.I."/>
            <person name="Powell A.J."/>
            <person name="Barry K."/>
            <person name="Miller A.N."/>
            <person name="Grigoriev I.V."/>
            <person name="Debuchy R."/>
            <person name="Gladieux P."/>
            <person name="Hiltunen Thoren M."/>
            <person name="Johannesson H."/>
        </authorList>
    </citation>
    <scope>NUCLEOTIDE SEQUENCE</scope>
    <source>
        <strain evidence="1">CBS 731.68</strain>
    </source>
</reference>
<comment type="caution">
    <text evidence="1">The sequence shown here is derived from an EMBL/GenBank/DDBJ whole genome shotgun (WGS) entry which is preliminary data.</text>
</comment>
<dbReference type="AlphaFoldDB" id="A0AAN6TQY1"/>
<evidence type="ECO:0000313" key="2">
    <source>
        <dbReference type="Proteomes" id="UP001302602"/>
    </source>
</evidence>